<feature type="non-terminal residue" evidence="1">
    <location>
        <position position="1"/>
    </location>
</feature>
<comment type="caution">
    <text evidence="1">The sequence shown here is derived from an EMBL/GenBank/DDBJ whole genome shotgun (WGS) entry which is preliminary data.</text>
</comment>
<proteinExistence type="predicted"/>
<dbReference type="EMBL" id="CADEAL010002228">
    <property type="protein sequence ID" value="CAB1439095.1"/>
    <property type="molecule type" value="Genomic_DNA"/>
</dbReference>
<dbReference type="AlphaFoldDB" id="A0A9N7YP34"/>
<accession>A0A9N7YP34</accession>
<name>A0A9N7YP34_PLEPL</name>
<reference evidence="1" key="1">
    <citation type="submission" date="2020-03" db="EMBL/GenBank/DDBJ databases">
        <authorList>
            <person name="Weist P."/>
        </authorList>
    </citation>
    <scope>NUCLEOTIDE SEQUENCE</scope>
</reference>
<evidence type="ECO:0000313" key="1">
    <source>
        <dbReference type="EMBL" id="CAB1439095.1"/>
    </source>
</evidence>
<sequence>SITVDWRGGGAIEADIWDIWGQKKVSRALSTPSHASQRQLLPGRRIMVASALCVSGCTSMGSKERFNSPLPRNCMSVPVHGCTSAMLAPLDCLYKPTAASTQAGKLVMMMVFTGDCNRLRCFLRGLEDDRVMVLYHEPPLNLLTAGQSVAAAAESNV</sequence>
<protein>
    <submittedName>
        <fullName evidence="1">Uncharacterized protein</fullName>
    </submittedName>
</protein>
<evidence type="ECO:0000313" key="2">
    <source>
        <dbReference type="Proteomes" id="UP001153269"/>
    </source>
</evidence>
<keyword evidence="2" id="KW-1185">Reference proteome</keyword>
<dbReference type="Proteomes" id="UP001153269">
    <property type="component" value="Unassembled WGS sequence"/>
</dbReference>
<gene>
    <name evidence="1" type="ORF">PLEPLA_LOCUS26935</name>
</gene>
<organism evidence="1 2">
    <name type="scientific">Pleuronectes platessa</name>
    <name type="common">European plaice</name>
    <dbReference type="NCBI Taxonomy" id="8262"/>
    <lineage>
        <taxon>Eukaryota</taxon>
        <taxon>Metazoa</taxon>
        <taxon>Chordata</taxon>
        <taxon>Craniata</taxon>
        <taxon>Vertebrata</taxon>
        <taxon>Euteleostomi</taxon>
        <taxon>Actinopterygii</taxon>
        <taxon>Neopterygii</taxon>
        <taxon>Teleostei</taxon>
        <taxon>Neoteleostei</taxon>
        <taxon>Acanthomorphata</taxon>
        <taxon>Carangaria</taxon>
        <taxon>Pleuronectiformes</taxon>
        <taxon>Pleuronectoidei</taxon>
        <taxon>Pleuronectidae</taxon>
        <taxon>Pleuronectes</taxon>
    </lineage>
</organism>